<reference evidence="1" key="1">
    <citation type="submission" date="2020-11" db="EMBL/GenBank/DDBJ databases">
        <authorList>
            <consortium name="DOE Joint Genome Institute"/>
            <person name="Ahrendt S."/>
            <person name="Riley R."/>
            <person name="Andreopoulos W."/>
            <person name="LaButti K."/>
            <person name="Pangilinan J."/>
            <person name="Ruiz-duenas F.J."/>
            <person name="Barrasa J.M."/>
            <person name="Sanchez-Garcia M."/>
            <person name="Camarero S."/>
            <person name="Miyauchi S."/>
            <person name="Serrano A."/>
            <person name="Linde D."/>
            <person name="Babiker R."/>
            <person name="Drula E."/>
            <person name="Ayuso-Fernandez I."/>
            <person name="Pacheco R."/>
            <person name="Padilla G."/>
            <person name="Ferreira P."/>
            <person name="Barriuso J."/>
            <person name="Kellner H."/>
            <person name="Castanera R."/>
            <person name="Alfaro M."/>
            <person name="Ramirez L."/>
            <person name="Pisabarro A.G."/>
            <person name="Kuo A."/>
            <person name="Tritt A."/>
            <person name="Lipzen A."/>
            <person name="He G."/>
            <person name="Yan M."/>
            <person name="Ng V."/>
            <person name="Cullen D."/>
            <person name="Martin F."/>
            <person name="Rosso M.-N."/>
            <person name="Henrissat B."/>
            <person name="Hibbett D."/>
            <person name="Martinez A.T."/>
            <person name="Grigoriev I.V."/>
        </authorList>
    </citation>
    <scope>NUCLEOTIDE SEQUENCE</scope>
    <source>
        <strain evidence="1">AH 44721</strain>
    </source>
</reference>
<dbReference type="AlphaFoldDB" id="A0A9P5N7Y0"/>
<evidence type="ECO:0000313" key="1">
    <source>
        <dbReference type="EMBL" id="KAF8869512.1"/>
    </source>
</evidence>
<comment type="caution">
    <text evidence="1">The sequence shown here is derived from an EMBL/GenBank/DDBJ whole genome shotgun (WGS) entry which is preliminary data.</text>
</comment>
<proteinExistence type="predicted"/>
<organism evidence="1 2">
    <name type="scientific">Gymnopilus junonius</name>
    <name type="common">Spectacular rustgill mushroom</name>
    <name type="synonym">Gymnopilus spectabilis subsp. junonius</name>
    <dbReference type="NCBI Taxonomy" id="109634"/>
    <lineage>
        <taxon>Eukaryota</taxon>
        <taxon>Fungi</taxon>
        <taxon>Dikarya</taxon>
        <taxon>Basidiomycota</taxon>
        <taxon>Agaricomycotina</taxon>
        <taxon>Agaricomycetes</taxon>
        <taxon>Agaricomycetidae</taxon>
        <taxon>Agaricales</taxon>
        <taxon>Agaricineae</taxon>
        <taxon>Hymenogastraceae</taxon>
        <taxon>Gymnopilus</taxon>
    </lineage>
</organism>
<name>A0A9P5N7Y0_GYMJU</name>
<protein>
    <submittedName>
        <fullName evidence="1">Uncharacterized protein</fullName>
    </submittedName>
</protein>
<dbReference type="Proteomes" id="UP000724874">
    <property type="component" value="Unassembled WGS sequence"/>
</dbReference>
<evidence type="ECO:0000313" key="2">
    <source>
        <dbReference type="Proteomes" id="UP000724874"/>
    </source>
</evidence>
<dbReference type="EMBL" id="JADNYJ010000430">
    <property type="protein sequence ID" value="KAF8869512.1"/>
    <property type="molecule type" value="Genomic_DNA"/>
</dbReference>
<accession>A0A9P5N7Y0</accession>
<gene>
    <name evidence="1" type="ORF">CPB84DRAFT_1856231</name>
</gene>
<sequence length="120" mass="13175">MAPSRDVEQNITSSCSPSVLRSATGHIIATAPSKFESAFIIDDLKYQFSCILPSSIPPFECKDAVLTFTHIKQLTSTRLFNGKIGSETVNLDIQNGPNIQGTLDKPLEESITQFLCTQRL</sequence>
<keyword evidence="2" id="KW-1185">Reference proteome</keyword>